<protein>
    <submittedName>
        <fullName evidence="3">Uncharacterized protein</fullName>
    </submittedName>
</protein>
<accession>A0A267FFQ5</accession>
<feature type="compositionally biased region" description="Basic and acidic residues" evidence="2">
    <location>
        <begin position="533"/>
        <end position="546"/>
    </location>
</feature>
<dbReference type="Pfam" id="PF00612">
    <property type="entry name" value="IQ"/>
    <property type="match status" value="1"/>
</dbReference>
<dbReference type="STRING" id="282301.A0A267FFQ5"/>
<feature type="coiled-coil region" evidence="1">
    <location>
        <begin position="172"/>
        <end position="199"/>
    </location>
</feature>
<feature type="compositionally biased region" description="Polar residues" evidence="2">
    <location>
        <begin position="567"/>
        <end position="592"/>
    </location>
</feature>
<feature type="region of interest" description="Disordered" evidence="2">
    <location>
        <begin position="408"/>
        <end position="618"/>
    </location>
</feature>
<feature type="region of interest" description="Disordered" evidence="2">
    <location>
        <begin position="73"/>
        <end position="98"/>
    </location>
</feature>
<dbReference type="PANTHER" id="PTHR45615:SF80">
    <property type="entry name" value="GRIP DOMAIN-CONTAINING PROTEIN"/>
    <property type="match status" value="1"/>
</dbReference>
<comment type="caution">
    <text evidence="3">The sequence shown here is derived from an EMBL/GenBank/DDBJ whole genome shotgun (WGS) entry which is preliminary data.</text>
</comment>
<name>A0A267FFQ5_9PLAT</name>
<feature type="compositionally biased region" description="Basic and acidic residues" evidence="2">
    <location>
        <begin position="477"/>
        <end position="492"/>
    </location>
</feature>
<dbReference type="SMART" id="SM00015">
    <property type="entry name" value="IQ"/>
    <property type="match status" value="1"/>
</dbReference>
<evidence type="ECO:0000313" key="3">
    <source>
        <dbReference type="EMBL" id="PAA72630.1"/>
    </source>
</evidence>
<dbReference type="PANTHER" id="PTHR45615">
    <property type="entry name" value="MYOSIN HEAVY CHAIN, NON-MUSCLE"/>
    <property type="match status" value="1"/>
</dbReference>
<dbReference type="PROSITE" id="PS50096">
    <property type="entry name" value="IQ"/>
    <property type="match status" value="1"/>
</dbReference>
<feature type="compositionally biased region" description="Basic and acidic residues" evidence="2">
    <location>
        <begin position="445"/>
        <end position="461"/>
    </location>
</feature>
<feature type="region of interest" description="Disordered" evidence="2">
    <location>
        <begin position="1"/>
        <end position="20"/>
    </location>
</feature>
<organism evidence="3 4">
    <name type="scientific">Macrostomum lignano</name>
    <dbReference type="NCBI Taxonomy" id="282301"/>
    <lineage>
        <taxon>Eukaryota</taxon>
        <taxon>Metazoa</taxon>
        <taxon>Spiralia</taxon>
        <taxon>Lophotrochozoa</taxon>
        <taxon>Platyhelminthes</taxon>
        <taxon>Rhabditophora</taxon>
        <taxon>Macrostomorpha</taxon>
        <taxon>Macrostomida</taxon>
        <taxon>Macrostomidae</taxon>
        <taxon>Macrostomum</taxon>
    </lineage>
</organism>
<dbReference type="Proteomes" id="UP000215902">
    <property type="component" value="Unassembled WGS sequence"/>
</dbReference>
<dbReference type="AlphaFoldDB" id="A0A267FFQ5"/>
<evidence type="ECO:0000256" key="1">
    <source>
        <dbReference type="SAM" id="Coils"/>
    </source>
</evidence>
<feature type="compositionally biased region" description="Acidic residues" evidence="2">
    <location>
        <begin position="609"/>
        <end position="618"/>
    </location>
</feature>
<dbReference type="OrthoDB" id="2136082at2759"/>
<dbReference type="InterPro" id="IPR000048">
    <property type="entry name" value="IQ_motif_EF-hand-BS"/>
</dbReference>
<feature type="coiled-coil region" evidence="1">
    <location>
        <begin position="255"/>
        <end position="328"/>
    </location>
</feature>
<reference evidence="3 4" key="1">
    <citation type="submission" date="2017-06" db="EMBL/GenBank/DDBJ databases">
        <title>A platform for efficient transgenesis in Macrostomum lignano, a flatworm model organism for stem cell research.</title>
        <authorList>
            <person name="Berezikov E."/>
        </authorList>
    </citation>
    <scope>NUCLEOTIDE SEQUENCE [LARGE SCALE GENOMIC DNA]</scope>
    <source>
        <strain evidence="3">DV1</strain>
        <tissue evidence="3">Whole organism</tissue>
    </source>
</reference>
<keyword evidence="1" id="KW-0175">Coiled coil</keyword>
<proteinExistence type="predicted"/>
<evidence type="ECO:0000256" key="2">
    <source>
        <dbReference type="SAM" id="MobiDB-lite"/>
    </source>
</evidence>
<gene>
    <name evidence="3" type="ORF">BOX15_Mlig027365g1</name>
</gene>
<keyword evidence="4" id="KW-1185">Reference proteome</keyword>
<feature type="compositionally biased region" description="Basic and acidic residues" evidence="2">
    <location>
        <begin position="513"/>
        <end position="523"/>
    </location>
</feature>
<sequence>MDSKRKKAPRPKSTDPSSRQLWLLAMKEGKTGTGANKGSLGQQLDPTGFTNLKLSGQKDVGYLSTSHYLRQVAGTEKVTPRPDSAAAGKASGGLTGRPNYKSAEEYYDEVIALKRELKALRAEMSSMKSKNRRLEEDYQKREKQLESLFDPTKNAELRRALADKNGESALVVQSLKQRIFKLEQQLRDKESALNKLQSDMKVTKTAEMKTQLEVLYKEIVRLRSANPADVLYSNEQPGGAGIDQEQMPKKTAQKLDALTATLRKVTDQKNALAAENAQLKKSEASLQEQLDELEGTTAIPESYRDMNRNQLLSKIRTLEQENDRLRVAPIGSEDIVKSKISLTGNVREKLELLDRRETELLSELAARTDANKRLMEERDSYKLQLQEAKRDIERLNFENAGLSKEVDQLRASGGGPGAGAAAFRAPSPSPRRNDFGKEASPPPRDANKRGAVRQDRNRMQEDAAVTKLQSVLRGHKARQDYLNRDRQQRQQRQESPTPPKPQQRRQAMDSNSDYDRDSFDSGRFRNRRTSGSRNRDDFGKEDDIPQRRPRPRSNSRSQQGSGDDAASSYSRRSGTGSATVQASTGRRSSNRQGRPFDAGSSRNRRSIDDNDDDDVLVD</sequence>
<feature type="compositionally biased region" description="Basic residues" evidence="2">
    <location>
        <begin position="1"/>
        <end position="10"/>
    </location>
</feature>
<feature type="coiled-coil region" evidence="1">
    <location>
        <begin position="103"/>
        <end position="144"/>
    </location>
</feature>
<dbReference type="EMBL" id="NIVC01001072">
    <property type="protein sequence ID" value="PAA72630.1"/>
    <property type="molecule type" value="Genomic_DNA"/>
</dbReference>
<evidence type="ECO:0000313" key="4">
    <source>
        <dbReference type="Proteomes" id="UP000215902"/>
    </source>
</evidence>